<evidence type="ECO:0000313" key="13">
    <source>
        <dbReference type="EMBL" id="MCW9711365.1"/>
    </source>
</evidence>
<dbReference type="EC" id="2.1.1.193" evidence="10"/>
<evidence type="ECO:0000256" key="1">
    <source>
        <dbReference type="ARBA" id="ARBA00004496"/>
    </source>
</evidence>
<evidence type="ECO:0000256" key="9">
    <source>
        <dbReference type="ARBA" id="ARBA00047944"/>
    </source>
</evidence>
<dbReference type="InterPro" id="IPR015947">
    <property type="entry name" value="PUA-like_sf"/>
</dbReference>
<name>A0ABT3PU37_9BACT</name>
<dbReference type="InterPro" id="IPR029026">
    <property type="entry name" value="tRNA_m1G_MTases_N"/>
</dbReference>
<feature type="domain" description="Ribosomal RNA small subunit methyltransferase E PUA-like" evidence="12">
    <location>
        <begin position="20"/>
        <end position="65"/>
    </location>
</feature>
<reference evidence="13 14" key="1">
    <citation type="submission" date="2021-11" db="EMBL/GenBank/DDBJ databases">
        <title>Aliifidinibius sp. nov., a new bacterium isolated from saline soil.</title>
        <authorList>
            <person name="Galisteo C."/>
            <person name="De La Haba R."/>
            <person name="Sanchez-Porro C."/>
            <person name="Ventosa A."/>
        </authorList>
    </citation>
    <scope>NUCLEOTIDE SEQUENCE [LARGE SCALE GENOMIC DNA]</scope>
    <source>
        <strain evidence="13 14">KACC 190600</strain>
    </source>
</reference>
<dbReference type="Proteomes" id="UP001207337">
    <property type="component" value="Unassembled WGS sequence"/>
</dbReference>
<comment type="subcellular location">
    <subcellularLocation>
        <location evidence="1 10">Cytoplasm</location>
    </subcellularLocation>
</comment>
<feature type="domain" description="Ribosomal RNA small subunit methyltransferase E methyltransferase" evidence="11">
    <location>
        <begin position="73"/>
        <end position="229"/>
    </location>
</feature>
<evidence type="ECO:0000259" key="11">
    <source>
        <dbReference type="Pfam" id="PF04452"/>
    </source>
</evidence>
<keyword evidence="6 10" id="KW-0808">Transferase</keyword>
<dbReference type="InterPro" id="IPR029028">
    <property type="entry name" value="Alpha/beta_knot_MTases"/>
</dbReference>
<organism evidence="13 14">
    <name type="scientific">Fodinibius salicampi</name>
    <dbReference type="NCBI Taxonomy" id="1920655"/>
    <lineage>
        <taxon>Bacteria</taxon>
        <taxon>Pseudomonadati</taxon>
        <taxon>Balneolota</taxon>
        <taxon>Balneolia</taxon>
        <taxon>Balneolales</taxon>
        <taxon>Balneolaceae</taxon>
        <taxon>Fodinibius</taxon>
    </lineage>
</organism>
<protein>
    <recommendedName>
        <fullName evidence="10">Ribosomal RNA small subunit methyltransferase E</fullName>
        <ecNumber evidence="10">2.1.1.193</ecNumber>
    </recommendedName>
</protein>
<dbReference type="InterPro" id="IPR046886">
    <property type="entry name" value="RsmE_MTase_dom"/>
</dbReference>
<comment type="caution">
    <text evidence="13">The sequence shown here is derived from an EMBL/GenBank/DDBJ whole genome shotgun (WGS) entry which is preliminary data.</text>
</comment>
<dbReference type="CDD" id="cd18084">
    <property type="entry name" value="RsmE-like"/>
    <property type="match status" value="1"/>
</dbReference>
<dbReference type="SUPFAM" id="SSF75217">
    <property type="entry name" value="alpha/beta knot"/>
    <property type="match status" value="1"/>
</dbReference>
<evidence type="ECO:0000256" key="10">
    <source>
        <dbReference type="PIRNR" id="PIRNR015601"/>
    </source>
</evidence>
<keyword evidence="3 10" id="KW-0963">Cytoplasm</keyword>
<evidence type="ECO:0000313" key="14">
    <source>
        <dbReference type="Proteomes" id="UP001207337"/>
    </source>
</evidence>
<dbReference type="Pfam" id="PF20260">
    <property type="entry name" value="PUA_4"/>
    <property type="match status" value="1"/>
</dbReference>
<evidence type="ECO:0000259" key="12">
    <source>
        <dbReference type="Pfam" id="PF20260"/>
    </source>
</evidence>
<dbReference type="Gene3D" id="2.40.240.20">
    <property type="entry name" value="Hypothetical PUA domain-like, domain 1"/>
    <property type="match status" value="1"/>
</dbReference>
<evidence type="ECO:0000256" key="6">
    <source>
        <dbReference type="ARBA" id="ARBA00022679"/>
    </source>
</evidence>
<accession>A0ABT3PU37</accession>
<dbReference type="PANTHER" id="PTHR30027">
    <property type="entry name" value="RIBOSOMAL RNA SMALL SUBUNIT METHYLTRANSFERASE E"/>
    <property type="match status" value="1"/>
</dbReference>
<dbReference type="InterPro" id="IPR006700">
    <property type="entry name" value="RsmE"/>
</dbReference>
<dbReference type="SUPFAM" id="SSF88697">
    <property type="entry name" value="PUA domain-like"/>
    <property type="match status" value="1"/>
</dbReference>
<evidence type="ECO:0000256" key="5">
    <source>
        <dbReference type="ARBA" id="ARBA00022603"/>
    </source>
</evidence>
<dbReference type="PIRSF" id="PIRSF015601">
    <property type="entry name" value="MTase_slr0722"/>
    <property type="match status" value="1"/>
</dbReference>
<dbReference type="Gene3D" id="3.40.1280.10">
    <property type="match status" value="1"/>
</dbReference>
<dbReference type="EMBL" id="JAJNDC010000001">
    <property type="protein sequence ID" value="MCW9711365.1"/>
    <property type="molecule type" value="Genomic_DNA"/>
</dbReference>
<keyword evidence="4 10" id="KW-0698">rRNA processing</keyword>
<evidence type="ECO:0000256" key="3">
    <source>
        <dbReference type="ARBA" id="ARBA00022490"/>
    </source>
</evidence>
<evidence type="ECO:0000256" key="2">
    <source>
        <dbReference type="ARBA" id="ARBA00005528"/>
    </source>
</evidence>
<evidence type="ECO:0000256" key="8">
    <source>
        <dbReference type="ARBA" id="ARBA00025699"/>
    </source>
</evidence>
<comment type="similarity">
    <text evidence="2 10">Belongs to the RNA methyltransferase RsmE family.</text>
</comment>
<sequence>MNIFYAPPSQIHGDMAELLDQEAQHASKVMRMREGDRLIVVDGKGGRYEGPIRRITKKSVQIELEEHQQFDEPVPKIILGMGIIKKRDRLEFAIEKAVELGAWHVALFRSDHGIKENVRMDRLNAIAISAMKQSLHTYLPAISMHYSVEEVMDEFYDAYCLMAHEKADTDRSVRSISKDTKDKYLLLVGPEGGFSPEEVEKATVKGAKLVSLGPYRLRAETAALATMSQFVT</sequence>
<gene>
    <name evidence="13" type="ORF">LQ318_00475</name>
</gene>
<keyword evidence="14" id="KW-1185">Reference proteome</keyword>
<dbReference type="InterPro" id="IPR046887">
    <property type="entry name" value="RsmE_PUA-like"/>
</dbReference>
<proteinExistence type="inferred from homology"/>
<dbReference type="RefSeq" id="WP_265786513.1">
    <property type="nucleotide sequence ID" value="NZ_BAABRS010000001.1"/>
</dbReference>
<evidence type="ECO:0000256" key="7">
    <source>
        <dbReference type="ARBA" id="ARBA00022691"/>
    </source>
</evidence>
<comment type="function">
    <text evidence="8 10">Specifically methylates the N3 position of the uracil ring of uridine 1498 (m3U1498) in 16S rRNA. Acts on the fully assembled 30S ribosomal subunit.</text>
</comment>
<keyword evidence="7 10" id="KW-0949">S-adenosyl-L-methionine</keyword>
<comment type="catalytic activity">
    <reaction evidence="9 10">
        <text>uridine(1498) in 16S rRNA + S-adenosyl-L-methionine = N(3)-methyluridine(1498) in 16S rRNA + S-adenosyl-L-homocysteine + H(+)</text>
        <dbReference type="Rhea" id="RHEA:42920"/>
        <dbReference type="Rhea" id="RHEA-COMP:10283"/>
        <dbReference type="Rhea" id="RHEA-COMP:10284"/>
        <dbReference type="ChEBI" id="CHEBI:15378"/>
        <dbReference type="ChEBI" id="CHEBI:57856"/>
        <dbReference type="ChEBI" id="CHEBI:59789"/>
        <dbReference type="ChEBI" id="CHEBI:65315"/>
        <dbReference type="ChEBI" id="CHEBI:74502"/>
        <dbReference type="EC" id="2.1.1.193"/>
    </reaction>
</comment>
<dbReference type="Pfam" id="PF04452">
    <property type="entry name" value="Methyltrans_RNA"/>
    <property type="match status" value="1"/>
</dbReference>
<dbReference type="NCBIfam" id="TIGR00046">
    <property type="entry name" value="RsmE family RNA methyltransferase"/>
    <property type="match status" value="1"/>
</dbReference>
<evidence type="ECO:0000256" key="4">
    <source>
        <dbReference type="ARBA" id="ARBA00022552"/>
    </source>
</evidence>
<keyword evidence="5 10" id="KW-0489">Methyltransferase</keyword>
<dbReference type="PANTHER" id="PTHR30027:SF3">
    <property type="entry name" value="16S RRNA (URACIL(1498)-N(3))-METHYLTRANSFERASE"/>
    <property type="match status" value="1"/>
</dbReference>